<dbReference type="STRING" id="188477.A0A433TL94"/>
<keyword evidence="1" id="KW-0732">Signal</keyword>
<dbReference type="InterPro" id="IPR050281">
    <property type="entry name" value="Flavin_monoamine_oxidase"/>
</dbReference>
<evidence type="ECO:0000313" key="4">
    <source>
        <dbReference type="Proteomes" id="UP000271974"/>
    </source>
</evidence>
<feature type="signal peptide" evidence="1">
    <location>
        <begin position="1"/>
        <end position="26"/>
    </location>
</feature>
<evidence type="ECO:0000256" key="1">
    <source>
        <dbReference type="SAM" id="SignalP"/>
    </source>
</evidence>
<proteinExistence type="predicted"/>
<dbReference type="Proteomes" id="UP000271974">
    <property type="component" value="Unassembled WGS sequence"/>
</dbReference>
<dbReference type="PANTHER" id="PTHR10742">
    <property type="entry name" value="FLAVIN MONOAMINE OXIDASE"/>
    <property type="match status" value="1"/>
</dbReference>
<accession>A0A433TL94</accession>
<feature type="chain" id="PRO_5019040861" description="Amine oxidase domain-containing protein" evidence="1">
    <location>
        <begin position="27"/>
        <end position="565"/>
    </location>
</feature>
<dbReference type="EMBL" id="RQTK01000293">
    <property type="protein sequence ID" value="RUS82271.1"/>
    <property type="molecule type" value="Genomic_DNA"/>
</dbReference>
<dbReference type="PANTHER" id="PTHR10742:SF410">
    <property type="entry name" value="LYSINE-SPECIFIC HISTONE DEMETHYLASE 2"/>
    <property type="match status" value="1"/>
</dbReference>
<sequence>MELSPSTIRPWCLALTVVVFSAVCSARLATNNLLCAIEHDVAIIGAGISGSYSAYKLRNEGLDIGMYEYSNRIGGRIYTEQLPNEPDQNLELGGMAFVDGFHVLVQNHIRNLNLSEKIALFGNDATYPDRVFRRGVSMTNTEFSTGDVPYNLTAEEKAQQPVLLKYMFQKLTNDPLDNVTEDSVFELKVPDGRKLYTLSAREALGLVASPDAVRYLLDETHYDSDEVSAVNLVYETFGAHVVHFDKDDVHTMEEGYDQMVKDSVRIFLEASFNHSIEMNMKLEAIRGTPGDYVLQFRRTVTVDDQTLELHNRESISTVCAKKVILGLAKYGLSQVDWSPLRSRHYKDLLAGTFSVHASKVFMTYESPWWLEQSKYPSKLVSASGLGRIYDWGVSNATGHHTLLVSFTQMLNADKQWVTNSGLSESLLDHSIGGSLDFEIENPLLVEPDSKIPRIPGSVYGENRLTAPLKEHLYTRLAKVFGIPRCGIPDPLSSIARFWLRYPFGGGWVLVRPGYTYNELINGYRRPSDTDDIFVVGTDYSTRDTYGWAEGALWTVERVMEQFFLP</sequence>
<dbReference type="SUPFAM" id="SSF51905">
    <property type="entry name" value="FAD/NAD(P)-binding domain"/>
    <property type="match status" value="1"/>
</dbReference>
<gene>
    <name evidence="3" type="ORF">EGW08_009949</name>
</gene>
<name>A0A433TL94_ELYCH</name>
<evidence type="ECO:0000313" key="3">
    <source>
        <dbReference type="EMBL" id="RUS82271.1"/>
    </source>
</evidence>
<comment type="caution">
    <text evidence="3">The sequence shown here is derived from an EMBL/GenBank/DDBJ whole genome shotgun (WGS) entry which is preliminary data.</text>
</comment>
<dbReference type="InterPro" id="IPR002937">
    <property type="entry name" value="Amino_oxidase"/>
</dbReference>
<dbReference type="InterPro" id="IPR036188">
    <property type="entry name" value="FAD/NAD-bd_sf"/>
</dbReference>
<dbReference type="GO" id="GO:0016491">
    <property type="term" value="F:oxidoreductase activity"/>
    <property type="evidence" value="ECO:0007669"/>
    <property type="project" value="InterPro"/>
</dbReference>
<evidence type="ECO:0000259" key="2">
    <source>
        <dbReference type="Pfam" id="PF01593"/>
    </source>
</evidence>
<feature type="domain" description="Amine oxidase" evidence="2">
    <location>
        <begin position="53"/>
        <end position="416"/>
    </location>
</feature>
<protein>
    <recommendedName>
        <fullName evidence="2">Amine oxidase domain-containing protein</fullName>
    </recommendedName>
</protein>
<dbReference type="Gene3D" id="3.50.50.60">
    <property type="entry name" value="FAD/NAD(P)-binding domain"/>
    <property type="match status" value="1"/>
</dbReference>
<organism evidence="3 4">
    <name type="scientific">Elysia chlorotica</name>
    <name type="common">Eastern emerald elysia</name>
    <name type="synonym">Sea slug</name>
    <dbReference type="NCBI Taxonomy" id="188477"/>
    <lineage>
        <taxon>Eukaryota</taxon>
        <taxon>Metazoa</taxon>
        <taxon>Spiralia</taxon>
        <taxon>Lophotrochozoa</taxon>
        <taxon>Mollusca</taxon>
        <taxon>Gastropoda</taxon>
        <taxon>Heterobranchia</taxon>
        <taxon>Euthyneura</taxon>
        <taxon>Panpulmonata</taxon>
        <taxon>Sacoglossa</taxon>
        <taxon>Placobranchoidea</taxon>
        <taxon>Plakobranchidae</taxon>
        <taxon>Elysia</taxon>
    </lineage>
</organism>
<dbReference type="SUPFAM" id="SSF54373">
    <property type="entry name" value="FAD-linked reductases, C-terminal domain"/>
    <property type="match status" value="1"/>
</dbReference>
<dbReference type="Pfam" id="PF01593">
    <property type="entry name" value="Amino_oxidase"/>
    <property type="match status" value="1"/>
</dbReference>
<dbReference type="OrthoDB" id="5977782at2759"/>
<reference evidence="3 4" key="1">
    <citation type="submission" date="2019-01" db="EMBL/GenBank/DDBJ databases">
        <title>A draft genome assembly of the solar-powered sea slug Elysia chlorotica.</title>
        <authorList>
            <person name="Cai H."/>
            <person name="Li Q."/>
            <person name="Fang X."/>
            <person name="Li J."/>
            <person name="Curtis N.E."/>
            <person name="Altenburger A."/>
            <person name="Shibata T."/>
            <person name="Feng M."/>
            <person name="Maeda T."/>
            <person name="Schwartz J.A."/>
            <person name="Shigenobu S."/>
            <person name="Lundholm N."/>
            <person name="Nishiyama T."/>
            <person name="Yang H."/>
            <person name="Hasebe M."/>
            <person name="Li S."/>
            <person name="Pierce S.K."/>
            <person name="Wang J."/>
        </authorList>
    </citation>
    <scope>NUCLEOTIDE SEQUENCE [LARGE SCALE GENOMIC DNA]</scope>
    <source>
        <strain evidence="3">EC2010</strain>
        <tissue evidence="3">Whole organism of an adult</tissue>
    </source>
</reference>
<keyword evidence="4" id="KW-1185">Reference proteome</keyword>
<dbReference type="AlphaFoldDB" id="A0A433TL94"/>